<evidence type="ECO:0000256" key="2">
    <source>
        <dbReference type="ARBA" id="ARBA00022475"/>
    </source>
</evidence>
<keyword evidence="5" id="KW-0807">Transducer</keyword>
<dbReference type="GO" id="GO:0004930">
    <property type="term" value="F:G protein-coupled receptor activity"/>
    <property type="evidence" value="ECO:0007669"/>
    <property type="project" value="UniProtKB-KW"/>
</dbReference>
<evidence type="ECO:0000313" key="7">
    <source>
        <dbReference type="EMBL" id="PNJ78386.1"/>
    </source>
</evidence>
<dbReference type="PANTHER" id="PTHR24231">
    <property type="entry name" value="PURINOCEPTOR-RELATED G-PROTEIN COUPLED RECEPTOR"/>
    <property type="match status" value="1"/>
</dbReference>
<keyword evidence="6" id="KW-0472">Membrane</keyword>
<sequence length="69" mass="7750">MNEPLDYLANASDFPDYAAAFGNCTDENIPLKMHYLPVIYGIIFLVGFPGNVVAISTYIFKMRPWKSST</sequence>
<evidence type="ECO:0000256" key="3">
    <source>
        <dbReference type="ARBA" id="ARBA00023040"/>
    </source>
</evidence>
<proteinExistence type="predicted"/>
<dbReference type="Gene3D" id="6.20.400.20">
    <property type="match status" value="1"/>
</dbReference>
<dbReference type="AlphaFoldDB" id="A0A2J8X8P4"/>
<dbReference type="EMBL" id="NDHI03003370">
    <property type="protein sequence ID" value="PNJ78386.1"/>
    <property type="molecule type" value="Genomic_DNA"/>
</dbReference>
<keyword evidence="2" id="KW-1003">Cell membrane</keyword>
<protein>
    <submittedName>
        <fullName evidence="7">OXGR1 isoform 1</fullName>
    </submittedName>
</protein>
<organism evidence="7">
    <name type="scientific">Pongo abelii</name>
    <name type="common">Sumatran orangutan</name>
    <name type="synonym">Pongo pygmaeus abelii</name>
    <dbReference type="NCBI Taxonomy" id="9601"/>
    <lineage>
        <taxon>Eukaryota</taxon>
        <taxon>Metazoa</taxon>
        <taxon>Chordata</taxon>
        <taxon>Craniata</taxon>
        <taxon>Vertebrata</taxon>
        <taxon>Euteleostomi</taxon>
        <taxon>Mammalia</taxon>
        <taxon>Eutheria</taxon>
        <taxon>Euarchontoglires</taxon>
        <taxon>Primates</taxon>
        <taxon>Haplorrhini</taxon>
        <taxon>Catarrhini</taxon>
        <taxon>Hominidae</taxon>
        <taxon>Pongo</taxon>
    </lineage>
</organism>
<keyword evidence="6" id="KW-0812">Transmembrane</keyword>
<evidence type="ECO:0000256" key="5">
    <source>
        <dbReference type="ARBA" id="ARBA00023224"/>
    </source>
</evidence>
<comment type="caution">
    <text evidence="7">The sequence shown here is derived from an EMBL/GenBank/DDBJ whole genome shotgun (WGS) entry which is preliminary data.</text>
</comment>
<feature type="non-terminal residue" evidence="7">
    <location>
        <position position="69"/>
    </location>
</feature>
<evidence type="ECO:0000256" key="1">
    <source>
        <dbReference type="ARBA" id="ARBA00004651"/>
    </source>
</evidence>
<keyword evidence="6" id="KW-1133">Transmembrane helix</keyword>
<dbReference type="SUPFAM" id="SSF81321">
    <property type="entry name" value="Family A G protein-coupled receptor-like"/>
    <property type="match status" value="1"/>
</dbReference>
<evidence type="ECO:0000256" key="6">
    <source>
        <dbReference type="SAM" id="Phobius"/>
    </source>
</evidence>
<dbReference type="PANTHER" id="PTHR24231:SF15">
    <property type="entry name" value="2-OXOGLUTARATE RECEPTOR 1"/>
    <property type="match status" value="1"/>
</dbReference>
<keyword evidence="4" id="KW-0675">Receptor</keyword>
<accession>A0A2J8X8P4</accession>
<feature type="transmembrane region" description="Helical" evidence="6">
    <location>
        <begin position="38"/>
        <end position="60"/>
    </location>
</feature>
<gene>
    <name evidence="7" type="ORF">CR201_G0004339</name>
</gene>
<comment type="subcellular location">
    <subcellularLocation>
        <location evidence="1">Cell membrane</location>
        <topology evidence="1">Multi-pass membrane protein</topology>
    </subcellularLocation>
</comment>
<dbReference type="GO" id="GO:0005886">
    <property type="term" value="C:plasma membrane"/>
    <property type="evidence" value="ECO:0007669"/>
    <property type="project" value="UniProtKB-SubCell"/>
</dbReference>
<keyword evidence="3" id="KW-0297">G-protein coupled receptor</keyword>
<evidence type="ECO:0000256" key="4">
    <source>
        <dbReference type="ARBA" id="ARBA00023170"/>
    </source>
</evidence>
<name>A0A2J8X8P4_PONAB</name>
<reference evidence="7" key="1">
    <citation type="submission" date="2017-12" db="EMBL/GenBank/DDBJ databases">
        <title>High-resolution comparative analysis of great ape genomes.</title>
        <authorList>
            <person name="Pollen A."/>
            <person name="Hastie A."/>
            <person name="Hormozdiari F."/>
            <person name="Dougherty M."/>
            <person name="Liu R."/>
            <person name="Chaisson M."/>
            <person name="Hoppe E."/>
            <person name="Hill C."/>
            <person name="Pang A."/>
            <person name="Hillier L."/>
            <person name="Baker C."/>
            <person name="Armstrong J."/>
            <person name="Shendure J."/>
            <person name="Paten B."/>
            <person name="Wilson R."/>
            <person name="Chao H."/>
            <person name="Schneider V."/>
            <person name="Ventura M."/>
            <person name="Kronenberg Z."/>
            <person name="Murali S."/>
            <person name="Gordon D."/>
            <person name="Cantsilieris S."/>
            <person name="Munson K."/>
            <person name="Nelson B."/>
            <person name="Raja A."/>
            <person name="Underwood J."/>
            <person name="Diekhans M."/>
            <person name="Fiddes I."/>
            <person name="Haussler D."/>
            <person name="Eichler E."/>
        </authorList>
    </citation>
    <scope>NUCLEOTIDE SEQUENCE [LARGE SCALE GENOMIC DNA]</scope>
    <source>
        <strain evidence="7">Susie</strain>
    </source>
</reference>